<reference key="1">
    <citation type="journal article" date="2014" name="PLoS Genet.">
        <title>Signature Gene Expression Reveals Novel Clues to the Molecular Mechanisms of Dimorphic Transition in Penicillium marneffei.</title>
        <authorList>
            <person name="Yang E."/>
            <person name="Wang G."/>
            <person name="Cai J."/>
            <person name="Woo P.C."/>
            <person name="Lau S.K."/>
            <person name="Yuen K.-Y."/>
            <person name="Chow W.-N."/>
            <person name="Lin X."/>
        </authorList>
    </citation>
    <scope>NUCLEOTIDE SEQUENCE [LARGE SCALE GENOMIC DNA]</scope>
    <source>
        <strain>PM1</strain>
    </source>
</reference>
<name>A0A093XA27_TALMA</name>
<proteinExistence type="predicted"/>
<gene>
    <name evidence="1" type="ORF">GQ26_0490090</name>
</gene>
<dbReference type="EMBL" id="JPOX01000049">
    <property type="protein sequence ID" value="KFX42063.1"/>
    <property type="molecule type" value="Genomic_DNA"/>
</dbReference>
<reference evidence="1" key="2">
    <citation type="journal article" date="2014" name="PLoS Genet.">
        <title>Signature gene expression reveals novel clues to the molecular mechanisms of dimorphic transition in Penicillium marneffei.</title>
        <authorList>
            <person name="Yang E."/>
            <person name="Wang G."/>
            <person name="Cai J."/>
            <person name="Woo P.C."/>
            <person name="Lau S.K."/>
            <person name="Yuen K.-Y."/>
            <person name="Chow W.-N."/>
            <person name="Lin X."/>
        </authorList>
    </citation>
    <scope>NUCLEOTIDE SEQUENCE</scope>
    <source>
        <strain evidence="1">PM1</strain>
    </source>
</reference>
<evidence type="ECO:0000313" key="1">
    <source>
        <dbReference type="EMBL" id="KFX42063.1"/>
    </source>
</evidence>
<accession>A0A093XA27</accession>
<organism evidence="1">
    <name type="scientific">Talaromyces marneffei PM1</name>
    <dbReference type="NCBI Taxonomy" id="1077442"/>
    <lineage>
        <taxon>Eukaryota</taxon>
        <taxon>Fungi</taxon>
        <taxon>Dikarya</taxon>
        <taxon>Ascomycota</taxon>
        <taxon>Pezizomycotina</taxon>
        <taxon>Eurotiomycetes</taxon>
        <taxon>Eurotiomycetidae</taxon>
        <taxon>Eurotiales</taxon>
        <taxon>Trichocomaceae</taxon>
        <taxon>Talaromyces</taxon>
        <taxon>Talaromyces sect. Talaromyces</taxon>
    </lineage>
</organism>
<sequence length="128" mass="14484">MFACSTWYIRGGRGFIGAQRAAEEAVQSIQYQALRRISGAFKRTSRQALDVCLHVPPAELTLARLAEEACLRLMTSPLCRTLCATRRQAYQNNLYTSLLHRLEALLDRKLGRGVCQRIETIYPFVVPP</sequence>
<dbReference type="AlphaFoldDB" id="A0A093XA27"/>
<comment type="caution">
    <text evidence="1">The sequence shown here is derived from an EMBL/GenBank/DDBJ whole genome shotgun (WGS) entry which is preliminary data.</text>
</comment>
<dbReference type="HOGENOM" id="CLU_1961050_0_0_1"/>
<protein>
    <submittedName>
        <fullName evidence="1">EF-hand calcium-binding domain-containing protein 13</fullName>
    </submittedName>
</protein>